<dbReference type="OrthoDB" id="3778270at2"/>
<name>I4BJI1_MYCCN</name>
<dbReference type="GO" id="GO:0016491">
    <property type="term" value="F:oxidoreductase activity"/>
    <property type="evidence" value="ECO:0007669"/>
    <property type="project" value="InterPro"/>
</dbReference>
<accession>I4BJI1</accession>
<dbReference type="NCBIfam" id="TIGR00026">
    <property type="entry name" value="hi_GC_TIGR00026"/>
    <property type="match status" value="1"/>
</dbReference>
<reference evidence="1 2" key="1">
    <citation type="submission" date="2012-06" db="EMBL/GenBank/DDBJ databases">
        <title>Complete sequence of chromosome of Mycobacterium chubuense NBB4.</title>
        <authorList>
            <consortium name="US DOE Joint Genome Institute"/>
            <person name="Lucas S."/>
            <person name="Han J."/>
            <person name="Lapidus A."/>
            <person name="Cheng J.-F."/>
            <person name="Goodwin L."/>
            <person name="Pitluck S."/>
            <person name="Peters L."/>
            <person name="Mikhailova N."/>
            <person name="Teshima H."/>
            <person name="Detter J.C."/>
            <person name="Han C."/>
            <person name="Tapia R."/>
            <person name="Land M."/>
            <person name="Hauser L."/>
            <person name="Kyrpides N."/>
            <person name="Ivanova N."/>
            <person name="Pagani I."/>
            <person name="Mattes T."/>
            <person name="Holmes A."/>
            <person name="Rutledge P."/>
            <person name="Paulsen I."/>
            <person name="Coleman N."/>
            <person name="Woyke T."/>
        </authorList>
    </citation>
    <scope>NUCLEOTIDE SEQUENCE [LARGE SCALE GENOMIC DNA]</scope>
    <source>
        <strain evidence="1 2">NBB4</strain>
    </source>
</reference>
<dbReference type="InterPro" id="IPR004378">
    <property type="entry name" value="F420H2_quin_Rdtase"/>
</dbReference>
<evidence type="ECO:0000313" key="1">
    <source>
        <dbReference type="EMBL" id="AFM17438.1"/>
    </source>
</evidence>
<protein>
    <submittedName>
        <fullName evidence="1">Deazaflavin-dependent nitroreductase family protein</fullName>
    </submittedName>
</protein>
<dbReference type="EMBL" id="CP003053">
    <property type="protein sequence ID" value="AFM17438.1"/>
    <property type="molecule type" value="Genomic_DNA"/>
</dbReference>
<dbReference type="RefSeq" id="WP_014815916.1">
    <property type="nucleotide sequence ID" value="NC_018027.1"/>
</dbReference>
<dbReference type="HOGENOM" id="CLU_141082_2_0_11"/>
<dbReference type="KEGG" id="mcb:Mycch_2671"/>
<dbReference type="Proteomes" id="UP000006057">
    <property type="component" value="Chromosome"/>
</dbReference>
<dbReference type="eggNOG" id="ENOG5032Z8Q">
    <property type="taxonomic scope" value="Bacteria"/>
</dbReference>
<dbReference type="Gene3D" id="2.30.110.10">
    <property type="entry name" value="Electron Transport, Fmn-binding Protein, Chain A"/>
    <property type="match status" value="1"/>
</dbReference>
<sequence>MRVQRSVARFNRRFTNRLAIRVVGRMPSLGILEHVGHRTGNRYRTPLLVFDTVDGYALLIGYGPTTHWARNVLARGSATIRKHGRTHLVGNPRLLSKDEAAREVKPLSRPLYHLFPYDEAVLVLTKTERPRPGR</sequence>
<gene>
    <name evidence="1" type="ordered locus">Mycch_2671</name>
</gene>
<dbReference type="PATRIC" id="fig|710421.3.peg.2659"/>
<keyword evidence="2" id="KW-1185">Reference proteome</keyword>
<proteinExistence type="predicted"/>
<evidence type="ECO:0000313" key="2">
    <source>
        <dbReference type="Proteomes" id="UP000006057"/>
    </source>
</evidence>
<dbReference type="STRING" id="710421.Mycch_2671"/>
<dbReference type="AlphaFoldDB" id="I4BJI1"/>
<dbReference type="InterPro" id="IPR012349">
    <property type="entry name" value="Split_barrel_FMN-bd"/>
</dbReference>
<organism evidence="1 2">
    <name type="scientific">Mycolicibacterium chubuense (strain NBB4)</name>
    <name type="common">Mycobacterium chubuense</name>
    <dbReference type="NCBI Taxonomy" id="710421"/>
    <lineage>
        <taxon>Bacteria</taxon>
        <taxon>Bacillati</taxon>
        <taxon>Actinomycetota</taxon>
        <taxon>Actinomycetes</taxon>
        <taxon>Mycobacteriales</taxon>
        <taxon>Mycobacteriaceae</taxon>
        <taxon>Mycolicibacterium</taxon>
    </lineage>
</organism>